<keyword evidence="4" id="KW-0539">Nucleus</keyword>
<dbReference type="OrthoDB" id="440676at2759"/>
<dbReference type="GO" id="GO:0006281">
    <property type="term" value="P:DNA repair"/>
    <property type="evidence" value="ECO:0007669"/>
    <property type="project" value="UniProtKB-KW"/>
</dbReference>
<evidence type="ECO:0000313" key="7">
    <source>
        <dbReference type="EMBL" id="KIM30923.1"/>
    </source>
</evidence>
<dbReference type="Proteomes" id="UP000054097">
    <property type="component" value="Unassembled WGS sequence"/>
</dbReference>
<dbReference type="PANTHER" id="PTHR15272:SF0">
    <property type="entry name" value="CHROMATIN ASSEMBLY FACTOR 1 SUBUNIT A"/>
    <property type="match status" value="1"/>
</dbReference>
<organism evidence="7 8">
    <name type="scientific">Serendipita vermifera MAFF 305830</name>
    <dbReference type="NCBI Taxonomy" id="933852"/>
    <lineage>
        <taxon>Eukaryota</taxon>
        <taxon>Fungi</taxon>
        <taxon>Dikarya</taxon>
        <taxon>Basidiomycota</taxon>
        <taxon>Agaricomycotina</taxon>
        <taxon>Agaricomycetes</taxon>
        <taxon>Sebacinales</taxon>
        <taxon>Serendipitaceae</taxon>
        <taxon>Serendipita</taxon>
    </lineage>
</organism>
<keyword evidence="3" id="KW-0234">DNA repair</keyword>
<feature type="compositionally biased region" description="Acidic residues" evidence="5">
    <location>
        <begin position="473"/>
        <end position="512"/>
    </location>
</feature>
<feature type="compositionally biased region" description="Basic and acidic residues" evidence="5">
    <location>
        <begin position="249"/>
        <end position="260"/>
    </location>
</feature>
<feature type="compositionally biased region" description="Polar residues" evidence="5">
    <location>
        <begin position="642"/>
        <end position="659"/>
    </location>
</feature>
<dbReference type="GO" id="GO:0005634">
    <property type="term" value="C:nucleus"/>
    <property type="evidence" value="ECO:0007669"/>
    <property type="project" value="UniProtKB-SubCell"/>
</dbReference>
<feature type="region of interest" description="Disordered" evidence="5">
    <location>
        <begin position="639"/>
        <end position="670"/>
    </location>
</feature>
<feature type="domain" description="Chromatin assembly factor 1 subunit A dimerization" evidence="6">
    <location>
        <begin position="438"/>
        <end position="510"/>
    </location>
</feature>
<comment type="subcellular location">
    <subcellularLocation>
        <location evidence="1">Nucleus</location>
    </subcellularLocation>
</comment>
<name>A0A0C2WXS4_SERVB</name>
<reference evidence="8" key="2">
    <citation type="submission" date="2015-01" db="EMBL/GenBank/DDBJ databases">
        <title>Evolutionary Origins and Diversification of the Mycorrhizal Mutualists.</title>
        <authorList>
            <consortium name="DOE Joint Genome Institute"/>
            <consortium name="Mycorrhizal Genomics Consortium"/>
            <person name="Kohler A."/>
            <person name="Kuo A."/>
            <person name="Nagy L.G."/>
            <person name="Floudas D."/>
            <person name="Copeland A."/>
            <person name="Barry K.W."/>
            <person name="Cichocki N."/>
            <person name="Veneault-Fourrey C."/>
            <person name="LaButti K."/>
            <person name="Lindquist E.A."/>
            <person name="Lipzen A."/>
            <person name="Lundell T."/>
            <person name="Morin E."/>
            <person name="Murat C."/>
            <person name="Riley R."/>
            <person name="Ohm R."/>
            <person name="Sun H."/>
            <person name="Tunlid A."/>
            <person name="Henrissat B."/>
            <person name="Grigoriev I.V."/>
            <person name="Hibbett D.S."/>
            <person name="Martin F."/>
        </authorList>
    </citation>
    <scope>NUCLEOTIDE SEQUENCE [LARGE SCALE GENOMIC DNA]</scope>
    <source>
        <strain evidence="8">MAFF 305830</strain>
    </source>
</reference>
<feature type="region of interest" description="Disordered" evidence="5">
    <location>
        <begin position="249"/>
        <end position="275"/>
    </location>
</feature>
<dbReference type="GO" id="GO:0006334">
    <property type="term" value="P:nucleosome assembly"/>
    <property type="evidence" value="ECO:0007669"/>
    <property type="project" value="TreeGrafter"/>
</dbReference>
<feature type="region of interest" description="Disordered" evidence="5">
    <location>
        <begin position="354"/>
        <end position="381"/>
    </location>
</feature>
<feature type="compositionally biased region" description="Low complexity" evidence="5">
    <location>
        <begin position="366"/>
        <end position="378"/>
    </location>
</feature>
<accession>A0A0C2WXS4</accession>
<feature type="region of interest" description="Disordered" evidence="5">
    <location>
        <begin position="461"/>
        <end position="512"/>
    </location>
</feature>
<evidence type="ECO:0000259" key="6">
    <source>
        <dbReference type="Pfam" id="PF12253"/>
    </source>
</evidence>
<reference evidence="7 8" key="1">
    <citation type="submission" date="2014-04" db="EMBL/GenBank/DDBJ databases">
        <authorList>
            <consortium name="DOE Joint Genome Institute"/>
            <person name="Kuo A."/>
            <person name="Zuccaro A."/>
            <person name="Kohler A."/>
            <person name="Nagy L.G."/>
            <person name="Floudas D."/>
            <person name="Copeland A."/>
            <person name="Barry K.W."/>
            <person name="Cichocki N."/>
            <person name="Veneault-Fourrey C."/>
            <person name="LaButti K."/>
            <person name="Lindquist E.A."/>
            <person name="Lipzen A."/>
            <person name="Lundell T."/>
            <person name="Morin E."/>
            <person name="Murat C."/>
            <person name="Sun H."/>
            <person name="Tunlid A."/>
            <person name="Henrissat B."/>
            <person name="Grigoriev I.V."/>
            <person name="Hibbett D.S."/>
            <person name="Martin F."/>
            <person name="Nordberg H.P."/>
            <person name="Cantor M.N."/>
            <person name="Hua S.X."/>
        </authorList>
    </citation>
    <scope>NUCLEOTIDE SEQUENCE [LARGE SCALE GENOMIC DNA]</scope>
    <source>
        <strain evidence="7 8">MAFF 305830</strain>
    </source>
</reference>
<sequence>MADTTQNDASSSNAASTSLPSFNVDLKKTKVIWAQPALAAPLTWTETMMDLVAFRTMLEGRSAEDGPLAVIPDEHLPLIGKLVQESEKDQKALASDIHATLSPDGALQANAVTAAVPKVAKRVNYGIDGGLKDFCVWRWEIENLDYLPVRLRTTVLQRRQDREKGQAVLLNIYEGLSTTEKTAILTKLKQRKLEAGSGGKENISDPAPATATQPITIDLTSPEQPSVAPVASVLDVKPLVPLEVKPVEKEVKSKEKEPKNKKSTATAKAAKDAAPAPAKSNLLGYFNAKSKPTVASSSKPDVVMDDAKPEPAAPKFDQIFLPFRVKKGTTLAPINYFDQDVVVLDSVGLEDLGKRGKTSAKDTINPLESLKSSLPSSSRPRRTNYTRLHASAPPLKTTSVFSVQDLMEQLEDATNAGDVNGAKALISALSDRKKLPLRWLHFWDNTRPMWVGTWTKTARNVGPRTPFGKEDGVDYDYDSGEDWQEEEEEEGEEMEDTATVDGEDEEEDEEENPDWIVYDEDEEIEQEDDGLVLSLDEIGSGVIALPSAKGKRKADTFHGGWGAKDGTKRRKVTQLKPDCKGPLWESRIGHSQITSWSRYSIRVINDTPLHIDPLASYNDPPTNEKPKAADGFAVPALPDRLLSSSKPTSSNNAGSPLQTSGKKGGGSSGAKAAALLADELMQKMARLVLDAPSGLTQPLMVDRVYQDLKGEGATKKAIETTLKKAFEKNKGEKKWVVREEYKTALGGAGPSTNS</sequence>
<feature type="compositionally biased region" description="Low complexity" evidence="5">
    <location>
        <begin position="263"/>
        <end position="275"/>
    </location>
</feature>
<dbReference type="STRING" id="933852.A0A0C2WXS4"/>
<evidence type="ECO:0000256" key="5">
    <source>
        <dbReference type="SAM" id="MobiDB-lite"/>
    </source>
</evidence>
<proteinExistence type="predicted"/>
<evidence type="ECO:0000256" key="4">
    <source>
        <dbReference type="ARBA" id="ARBA00023242"/>
    </source>
</evidence>
<dbReference type="GO" id="GO:0033186">
    <property type="term" value="C:CAF-1 complex"/>
    <property type="evidence" value="ECO:0007669"/>
    <property type="project" value="TreeGrafter"/>
</dbReference>
<evidence type="ECO:0000256" key="3">
    <source>
        <dbReference type="ARBA" id="ARBA00023204"/>
    </source>
</evidence>
<dbReference type="HOGENOM" id="CLU_012467_0_0_1"/>
<dbReference type="AlphaFoldDB" id="A0A0C2WXS4"/>
<evidence type="ECO:0000313" key="8">
    <source>
        <dbReference type="Proteomes" id="UP000054097"/>
    </source>
</evidence>
<dbReference type="Pfam" id="PF12253">
    <property type="entry name" value="CAF1A_dimeriz"/>
    <property type="match status" value="1"/>
</dbReference>
<dbReference type="InterPro" id="IPR022043">
    <property type="entry name" value="CAF1A_DD"/>
</dbReference>
<evidence type="ECO:0000256" key="2">
    <source>
        <dbReference type="ARBA" id="ARBA00022763"/>
    </source>
</evidence>
<gene>
    <name evidence="7" type="ORF">M408DRAFT_327843</name>
</gene>
<keyword evidence="8" id="KW-1185">Reference proteome</keyword>
<dbReference type="EMBL" id="KN824283">
    <property type="protein sequence ID" value="KIM30923.1"/>
    <property type="molecule type" value="Genomic_DNA"/>
</dbReference>
<evidence type="ECO:0000256" key="1">
    <source>
        <dbReference type="ARBA" id="ARBA00004123"/>
    </source>
</evidence>
<keyword evidence="2" id="KW-0227">DNA damage</keyword>
<protein>
    <recommendedName>
        <fullName evidence="6">Chromatin assembly factor 1 subunit A dimerization domain-containing protein</fullName>
    </recommendedName>
</protein>
<dbReference type="PANTHER" id="PTHR15272">
    <property type="entry name" value="CHROMATIN ASSEMBLY FACTOR 1 SUBUNIT A CAF-1 SUBUNIT A"/>
    <property type="match status" value="1"/>
</dbReference>